<evidence type="ECO:0000256" key="6">
    <source>
        <dbReference type="SAM" id="Phobius"/>
    </source>
</evidence>
<feature type="transmembrane region" description="Helical" evidence="6">
    <location>
        <begin position="356"/>
        <end position="376"/>
    </location>
</feature>
<evidence type="ECO:0000313" key="9">
    <source>
        <dbReference type="Proteomes" id="UP000320216"/>
    </source>
</evidence>
<comment type="subcellular location">
    <subcellularLocation>
        <location evidence="1">Cell membrane</location>
        <topology evidence="1">Multi-pass membrane protein</topology>
    </subcellularLocation>
</comment>
<keyword evidence="5 6" id="KW-0472">Membrane</keyword>
<dbReference type="InterPro" id="IPR011701">
    <property type="entry name" value="MFS"/>
</dbReference>
<feature type="transmembrane region" description="Helical" evidence="6">
    <location>
        <begin position="86"/>
        <end position="104"/>
    </location>
</feature>
<dbReference type="OrthoDB" id="145388at2"/>
<dbReference type="AlphaFoldDB" id="A0A5B8M3N6"/>
<dbReference type="InterPro" id="IPR036259">
    <property type="entry name" value="MFS_trans_sf"/>
</dbReference>
<feature type="transmembrane region" description="Helical" evidence="6">
    <location>
        <begin position="319"/>
        <end position="344"/>
    </location>
</feature>
<evidence type="ECO:0000256" key="4">
    <source>
        <dbReference type="ARBA" id="ARBA00022989"/>
    </source>
</evidence>
<feature type="transmembrane region" description="Helical" evidence="6">
    <location>
        <begin position="110"/>
        <end position="129"/>
    </location>
</feature>
<dbReference type="GO" id="GO:0022857">
    <property type="term" value="F:transmembrane transporter activity"/>
    <property type="evidence" value="ECO:0007669"/>
    <property type="project" value="InterPro"/>
</dbReference>
<reference evidence="8 9" key="1">
    <citation type="submission" date="2019-07" db="EMBL/GenBank/DDBJ databases">
        <title>Full genome sequence of Humibacter sp. WJ7-1.</title>
        <authorList>
            <person name="Im W.-T."/>
        </authorList>
    </citation>
    <scope>NUCLEOTIDE SEQUENCE [LARGE SCALE GENOMIC DNA]</scope>
    <source>
        <strain evidence="8 9">WJ7-1</strain>
    </source>
</reference>
<keyword evidence="9" id="KW-1185">Reference proteome</keyword>
<dbReference type="Proteomes" id="UP000320216">
    <property type="component" value="Chromosome"/>
</dbReference>
<organism evidence="8 9">
    <name type="scientific">Humibacter ginsenosidimutans</name>
    <dbReference type="NCBI Taxonomy" id="2599293"/>
    <lineage>
        <taxon>Bacteria</taxon>
        <taxon>Bacillati</taxon>
        <taxon>Actinomycetota</taxon>
        <taxon>Actinomycetes</taxon>
        <taxon>Micrococcales</taxon>
        <taxon>Microbacteriaceae</taxon>
        <taxon>Humibacter</taxon>
    </lineage>
</organism>
<evidence type="ECO:0000256" key="2">
    <source>
        <dbReference type="ARBA" id="ARBA00022475"/>
    </source>
</evidence>
<feature type="domain" description="Major facilitator superfamily (MFS) profile" evidence="7">
    <location>
        <begin position="20"/>
        <end position="407"/>
    </location>
</feature>
<feature type="transmembrane region" description="Helical" evidence="6">
    <location>
        <begin position="55"/>
        <end position="74"/>
    </location>
</feature>
<keyword evidence="2" id="KW-1003">Cell membrane</keyword>
<dbReference type="CDD" id="cd06173">
    <property type="entry name" value="MFS_MefA_like"/>
    <property type="match status" value="1"/>
</dbReference>
<protein>
    <submittedName>
        <fullName evidence="8">MFS transporter</fullName>
    </submittedName>
</protein>
<feature type="transmembrane region" description="Helical" evidence="6">
    <location>
        <begin position="32"/>
        <end position="49"/>
    </location>
</feature>
<dbReference type="Pfam" id="PF07690">
    <property type="entry name" value="MFS_1"/>
    <property type="match status" value="1"/>
</dbReference>
<keyword evidence="4 6" id="KW-1133">Transmembrane helix</keyword>
<feature type="transmembrane region" description="Helical" evidence="6">
    <location>
        <begin position="234"/>
        <end position="257"/>
    </location>
</feature>
<dbReference type="SUPFAM" id="SSF103473">
    <property type="entry name" value="MFS general substrate transporter"/>
    <property type="match status" value="1"/>
</dbReference>
<dbReference type="EMBL" id="CP042305">
    <property type="protein sequence ID" value="QDZ14554.1"/>
    <property type="molecule type" value="Genomic_DNA"/>
</dbReference>
<feature type="transmembrane region" description="Helical" evidence="6">
    <location>
        <begin position="382"/>
        <end position="401"/>
    </location>
</feature>
<dbReference type="InterPro" id="IPR020846">
    <property type="entry name" value="MFS_dom"/>
</dbReference>
<accession>A0A5B8M3N6</accession>
<feature type="transmembrane region" description="Helical" evidence="6">
    <location>
        <begin position="295"/>
        <end position="313"/>
    </location>
</feature>
<name>A0A5B8M3N6_9MICO</name>
<evidence type="ECO:0000256" key="5">
    <source>
        <dbReference type="ARBA" id="ARBA00023136"/>
    </source>
</evidence>
<gene>
    <name evidence="8" type="ORF">FPZ11_07100</name>
</gene>
<dbReference type="KEGG" id="huw:FPZ11_07100"/>
<feature type="transmembrane region" description="Helical" evidence="6">
    <location>
        <begin position="180"/>
        <end position="197"/>
    </location>
</feature>
<feature type="transmembrane region" description="Helical" evidence="6">
    <location>
        <begin position="157"/>
        <end position="174"/>
    </location>
</feature>
<dbReference type="PANTHER" id="PTHR23513">
    <property type="entry name" value="INTEGRAL MEMBRANE EFFLUX PROTEIN-RELATED"/>
    <property type="match status" value="1"/>
</dbReference>
<dbReference type="GO" id="GO:0005886">
    <property type="term" value="C:plasma membrane"/>
    <property type="evidence" value="ECO:0007669"/>
    <property type="project" value="UniProtKB-SubCell"/>
</dbReference>
<dbReference type="PROSITE" id="PS50850">
    <property type="entry name" value="MFS"/>
    <property type="match status" value="1"/>
</dbReference>
<evidence type="ECO:0000256" key="3">
    <source>
        <dbReference type="ARBA" id="ARBA00022692"/>
    </source>
</evidence>
<sequence length="434" mass="44357">MTETTTAESPGAASLWRNAPYLLLMTGKTGQLVGNGVAVFAVPLIAFGITGSVFWSGAIGAVSEAGLLLATLPAGVVADRVDRRRLLLVCSVIGLAVWLGLWLADAAGVLTAGELAVALLVASAVSAFYGPTEAAGIRYVVPSEQLGSAMAAMQGRGAVASLVAGPLGGLLYGFSRALPFLASALSYVLAGATTVFVRRPLNDAHGDGHETGAVAALVDGFRFVWAVPIVRTGIGVFTMLNLGFGGMVVAINLHLVALHTAPLLIALIDVVSGASMLLGAIVSPSLVKRFPSGPLAIVCLVPSALGGFALAISTDYLDYVLLMVVMTVFIPPVNAGLLGYVSAITPQNMQARMNSVLSLSWTAVAPVAPLLGGILLSTAGVHWTLAVFAGMLMVGVIAFAANRAVRRVGLPTTWAADLVVWPPTAAQEPASPTE</sequence>
<evidence type="ECO:0000313" key="8">
    <source>
        <dbReference type="EMBL" id="QDZ14554.1"/>
    </source>
</evidence>
<keyword evidence="3 6" id="KW-0812">Transmembrane</keyword>
<proteinExistence type="predicted"/>
<dbReference type="PANTHER" id="PTHR23513:SF6">
    <property type="entry name" value="MAJOR FACILITATOR SUPERFAMILY ASSOCIATED DOMAIN-CONTAINING PROTEIN"/>
    <property type="match status" value="1"/>
</dbReference>
<evidence type="ECO:0000256" key="1">
    <source>
        <dbReference type="ARBA" id="ARBA00004651"/>
    </source>
</evidence>
<dbReference type="RefSeq" id="WP_146319571.1">
    <property type="nucleotide sequence ID" value="NZ_CP042305.1"/>
</dbReference>
<feature type="transmembrane region" description="Helical" evidence="6">
    <location>
        <begin position="263"/>
        <end position="283"/>
    </location>
</feature>
<evidence type="ECO:0000259" key="7">
    <source>
        <dbReference type="PROSITE" id="PS50850"/>
    </source>
</evidence>
<dbReference type="Gene3D" id="1.20.1250.20">
    <property type="entry name" value="MFS general substrate transporter like domains"/>
    <property type="match status" value="1"/>
</dbReference>